<accession>A0AAJ5ZL76</accession>
<evidence type="ECO:0000313" key="4">
    <source>
        <dbReference type="Proteomes" id="UP001321249"/>
    </source>
</evidence>
<dbReference type="EMBL" id="WMBE01000002">
    <property type="protein sequence ID" value="MDG0866563.1"/>
    <property type="molecule type" value="Genomic_DNA"/>
</dbReference>
<protein>
    <submittedName>
        <fullName evidence="2">GYD domain-containing protein</fullName>
    </submittedName>
</protein>
<reference evidence="2" key="2">
    <citation type="journal article" date="2023" name="Nat. Commun.">
        <title>Cultivation of marine bacteria of the SAR202 clade.</title>
        <authorList>
            <person name="Lim Y."/>
            <person name="Seo J.H."/>
            <person name="Giovannoni S.J."/>
            <person name="Kang I."/>
            <person name="Cho J.C."/>
        </authorList>
    </citation>
    <scope>NUCLEOTIDE SEQUENCE</scope>
    <source>
        <strain evidence="2">JH1073</strain>
    </source>
</reference>
<dbReference type="InterPro" id="IPR014845">
    <property type="entry name" value="GYD/TTHA1554"/>
</dbReference>
<keyword evidence="3" id="KW-1185">Reference proteome</keyword>
<reference evidence="3" key="3">
    <citation type="submission" date="2023-06" db="EMBL/GenBank/DDBJ databases">
        <title>Pangenomics reveal diversification of enzyme families and niche specialization in globally abundant SAR202 bacteria.</title>
        <authorList>
            <person name="Saw J.H.W."/>
        </authorList>
    </citation>
    <scope>NUCLEOTIDE SEQUENCE [LARGE SCALE GENOMIC DNA]</scope>
    <source>
        <strain evidence="3">JH1073</strain>
    </source>
</reference>
<evidence type="ECO:0000313" key="1">
    <source>
        <dbReference type="EMBL" id="MDG0866563.1"/>
    </source>
</evidence>
<sequence length="96" mass="10517">MPKYVTLFNFTSQGITEVKTSPGRMKAAKEGIEALGGTMTEFLVTMGRYDGVVSYELPDDETAAMFLLKTGALGFVSTETMRAFDVDEFEGITDKI</sequence>
<reference evidence="3 4" key="1">
    <citation type="submission" date="2019-11" db="EMBL/GenBank/DDBJ databases">
        <authorList>
            <person name="Cho J.-C."/>
        </authorList>
    </citation>
    <scope>NUCLEOTIDE SEQUENCE [LARGE SCALE GENOMIC DNA]</scope>
    <source>
        <strain evidence="2 3">JH1073</strain>
        <strain evidence="1 4">JH702</strain>
    </source>
</reference>
<gene>
    <name evidence="1" type="ORF">GKO46_05675</name>
    <name evidence="2" type="ORF">GKO48_13920</name>
</gene>
<proteinExistence type="predicted"/>
<name>A0AAJ5ZL76_9CHLR</name>
<dbReference type="EMBL" id="CP046147">
    <property type="protein sequence ID" value="WFG40652.1"/>
    <property type="molecule type" value="Genomic_DNA"/>
</dbReference>
<dbReference type="Proteomes" id="UP001321249">
    <property type="component" value="Unassembled WGS sequence"/>
</dbReference>
<dbReference type="AlphaFoldDB" id="A0AAJ5ZL76"/>
<evidence type="ECO:0000313" key="2">
    <source>
        <dbReference type="EMBL" id="WFG40652.1"/>
    </source>
</evidence>
<dbReference type="Proteomes" id="UP001219901">
    <property type="component" value="Chromosome"/>
</dbReference>
<evidence type="ECO:0000313" key="3">
    <source>
        <dbReference type="Proteomes" id="UP001219901"/>
    </source>
</evidence>
<organism evidence="2 3">
    <name type="scientific">Candidatus Lucifugimonas marina</name>
    <dbReference type="NCBI Taxonomy" id="3038979"/>
    <lineage>
        <taxon>Bacteria</taxon>
        <taxon>Bacillati</taxon>
        <taxon>Chloroflexota</taxon>
        <taxon>Dehalococcoidia</taxon>
        <taxon>SAR202 cluster</taxon>
        <taxon>Candidatus Lucifugimonadales</taxon>
        <taxon>Candidatus Lucifugimonadaceae</taxon>
        <taxon>Candidatus Lucifugimonas</taxon>
    </lineage>
</organism>
<dbReference type="Pfam" id="PF08734">
    <property type="entry name" value="GYD"/>
    <property type="match status" value="1"/>
</dbReference>
<dbReference type="RefSeq" id="WP_342824088.1">
    <property type="nucleotide sequence ID" value="NZ_CP046147.1"/>
</dbReference>